<protein>
    <recommendedName>
        <fullName evidence="3">Glycine cleavage T-protein C-terminal barrel domain-containing protein</fullName>
    </recommendedName>
</protein>
<reference evidence="1 2" key="1">
    <citation type="submission" date="2018-09" db="EMBL/GenBank/DDBJ databases">
        <title>Altererythrobacter spongiae sp. nov., isolated from a marine sponge.</title>
        <authorList>
            <person name="Zhuang L."/>
            <person name="Luo L."/>
        </authorList>
    </citation>
    <scope>NUCLEOTIDE SEQUENCE [LARGE SCALE GENOMIC DNA]</scope>
    <source>
        <strain evidence="1 2">HN-Y73</strain>
    </source>
</reference>
<dbReference type="AlphaFoldDB" id="A0A420EM31"/>
<accession>A0A420EM31</accession>
<organism evidence="1 2">
    <name type="scientific">Altericroceibacterium spongiae</name>
    <dbReference type="NCBI Taxonomy" id="2320269"/>
    <lineage>
        <taxon>Bacteria</taxon>
        <taxon>Pseudomonadati</taxon>
        <taxon>Pseudomonadota</taxon>
        <taxon>Alphaproteobacteria</taxon>
        <taxon>Sphingomonadales</taxon>
        <taxon>Erythrobacteraceae</taxon>
        <taxon>Altericroceibacterium</taxon>
    </lineage>
</organism>
<evidence type="ECO:0000313" key="2">
    <source>
        <dbReference type="Proteomes" id="UP000284395"/>
    </source>
</evidence>
<proteinExistence type="predicted"/>
<dbReference type="EMBL" id="RAPF01000003">
    <property type="protein sequence ID" value="RKF21777.1"/>
    <property type="molecule type" value="Genomic_DNA"/>
</dbReference>
<gene>
    <name evidence="1" type="ORF">D6851_07070</name>
</gene>
<dbReference type="Proteomes" id="UP000284395">
    <property type="component" value="Unassembled WGS sequence"/>
</dbReference>
<keyword evidence="2" id="KW-1185">Reference proteome</keyword>
<evidence type="ECO:0000313" key="1">
    <source>
        <dbReference type="EMBL" id="RKF21777.1"/>
    </source>
</evidence>
<name>A0A420EM31_9SPHN</name>
<evidence type="ECO:0008006" key="3">
    <source>
        <dbReference type="Google" id="ProtNLM"/>
    </source>
</evidence>
<sequence>MRGKQLVLAGHDGFMLGDAVAFREAENFCRIVGALQSDAIMRNGERVGMSRWLAFCANADHLLSISLVNVEDAEPGTEVTLLWGEPNSPRASVEKHEVHEIRATVQPAPYFEKAIKTGKQ</sequence>
<comment type="caution">
    <text evidence="1">The sequence shown here is derived from an EMBL/GenBank/DDBJ whole genome shotgun (WGS) entry which is preliminary data.</text>
</comment>